<organism evidence="2 3">
    <name type="scientific">Meloidogyne incognita</name>
    <name type="common">Southern root-knot nematode worm</name>
    <name type="synonym">Oxyuris incognita</name>
    <dbReference type="NCBI Taxonomy" id="6306"/>
    <lineage>
        <taxon>Eukaryota</taxon>
        <taxon>Metazoa</taxon>
        <taxon>Ecdysozoa</taxon>
        <taxon>Nematoda</taxon>
        <taxon>Chromadorea</taxon>
        <taxon>Rhabditida</taxon>
        <taxon>Tylenchina</taxon>
        <taxon>Tylenchomorpha</taxon>
        <taxon>Tylenchoidea</taxon>
        <taxon>Meloidogynidae</taxon>
        <taxon>Meloidogyninae</taxon>
        <taxon>Meloidogyne</taxon>
        <taxon>Meloidogyne incognita group</taxon>
    </lineage>
</organism>
<keyword evidence="1" id="KW-1133">Transmembrane helix</keyword>
<dbReference type="WBParaSite" id="Minc3s00481g13060">
    <property type="protein sequence ID" value="Minc3s00481g13060"/>
    <property type="gene ID" value="Minc3s00481g13060"/>
</dbReference>
<keyword evidence="2" id="KW-1185">Reference proteome</keyword>
<keyword evidence="1" id="KW-0812">Transmembrane</keyword>
<protein>
    <submittedName>
        <fullName evidence="3">Lipase_GDSL domain-containing protein</fullName>
    </submittedName>
</protein>
<reference evidence="3" key="1">
    <citation type="submission" date="2022-11" db="UniProtKB">
        <authorList>
            <consortium name="WormBaseParasite"/>
        </authorList>
    </citation>
    <scope>IDENTIFICATION</scope>
</reference>
<keyword evidence="1" id="KW-0472">Membrane</keyword>
<proteinExistence type="predicted"/>
<name>A0A914LFG4_MELIC</name>
<evidence type="ECO:0000313" key="2">
    <source>
        <dbReference type="Proteomes" id="UP000887563"/>
    </source>
</evidence>
<dbReference type="PANTHER" id="PTHR21325:SF32">
    <property type="entry name" value="LIPASE_GDSL DOMAIN-CONTAINING PROTEIN"/>
    <property type="match status" value="1"/>
</dbReference>
<evidence type="ECO:0000256" key="1">
    <source>
        <dbReference type="SAM" id="Phobius"/>
    </source>
</evidence>
<dbReference type="PANTHER" id="PTHR21325">
    <property type="entry name" value="PHOSPHOLIPASE B, PLB1"/>
    <property type="match status" value="1"/>
</dbReference>
<feature type="transmembrane region" description="Helical" evidence="1">
    <location>
        <begin position="548"/>
        <end position="571"/>
    </location>
</feature>
<dbReference type="InterPro" id="IPR038885">
    <property type="entry name" value="PLB1"/>
</dbReference>
<dbReference type="InterPro" id="IPR035547">
    <property type="entry name" value="Phospholipase_B"/>
</dbReference>
<sequence>MLSPVKLIDSEQQRPDDIVSIINSVFNNRKTFSCPKIKADLVTGTSTSNLSPEDIGIISAMGDSLATGIGLWPRADIEFRGAAFPIGGDATIDGLVTVPNILREFVPSNHLFGVSHGMGLRDQLPENQLNVAMAEAGSKFMPAQATELVRRIKQLKDVDTRIGNEDLLNTMLSPVKLIDSEQQRPDDIVSIINSVFNNRKTFSCPKIKADLVTGTSTSNLSPEDIGIISAMGDSLATGIGLWPRADIEFRGAAFPIGGDATIDGLVTVPNILREFVPSNHLFGVSHGMGLRDQLPENQLNVAMAEAGSKFMPAQATELVRRIKQLKDVDTRNTWTLVIITIGTEEICNNCTGPDTGALIKAMDILNRGIHKALIVLVGPIHISSSFQQQENLMKTRCPCSRQQPDGFMQSLSTKWANSFAEVQSHVQNVKRKTFSALTLPFLTLHSRYPYSLFIPNKPLLNRRGHNYAAKWLWNRLISGPNYNFSKAVLSQDAYFCPSLGCPYFRTPDNFNNCEILTHSSAEQLRFSKEKELEQDLGVSKFGSKNSEVYLTTLAIMGIAFLSVITFGTIFYKRSKKGTRGRFDVVHGTRRLFIPEYNYKTSNASRRQPVDDDKIALKSSTNCENGSSGGN</sequence>
<dbReference type="Pfam" id="PF00657">
    <property type="entry name" value="Lipase_GDSL"/>
    <property type="match status" value="1"/>
</dbReference>
<dbReference type="Proteomes" id="UP000887563">
    <property type="component" value="Unplaced"/>
</dbReference>
<dbReference type="GO" id="GO:0004620">
    <property type="term" value="F:phospholipase activity"/>
    <property type="evidence" value="ECO:0007669"/>
    <property type="project" value="InterPro"/>
</dbReference>
<accession>A0A914LFG4</accession>
<evidence type="ECO:0000313" key="3">
    <source>
        <dbReference type="WBParaSite" id="Minc3s00481g13060"/>
    </source>
</evidence>
<dbReference type="InterPro" id="IPR001087">
    <property type="entry name" value="GDSL"/>
</dbReference>
<dbReference type="CDD" id="cd01824">
    <property type="entry name" value="Phospholipase_B_like"/>
    <property type="match status" value="1"/>
</dbReference>
<dbReference type="GO" id="GO:0006644">
    <property type="term" value="P:phospholipid metabolic process"/>
    <property type="evidence" value="ECO:0007669"/>
    <property type="project" value="TreeGrafter"/>
</dbReference>
<dbReference type="AlphaFoldDB" id="A0A914LFG4"/>